<dbReference type="OrthoDB" id="544200at2759"/>
<dbReference type="Proteomes" id="UP000075714">
    <property type="component" value="Unassembled WGS sequence"/>
</dbReference>
<evidence type="ECO:0008006" key="4">
    <source>
        <dbReference type="Google" id="ProtNLM"/>
    </source>
</evidence>
<evidence type="ECO:0000313" key="2">
    <source>
        <dbReference type="EMBL" id="KXZ42646.1"/>
    </source>
</evidence>
<name>A0A150FYF3_GONPE</name>
<dbReference type="AlphaFoldDB" id="A0A150FYF3"/>
<reference evidence="3" key="1">
    <citation type="journal article" date="2016" name="Nat. Commun.">
        <title>The Gonium pectorale genome demonstrates co-option of cell cycle regulation during the evolution of multicellularity.</title>
        <authorList>
            <person name="Hanschen E.R."/>
            <person name="Marriage T.N."/>
            <person name="Ferris P.J."/>
            <person name="Hamaji T."/>
            <person name="Toyoda A."/>
            <person name="Fujiyama A."/>
            <person name="Neme R."/>
            <person name="Noguchi H."/>
            <person name="Minakuchi Y."/>
            <person name="Suzuki M."/>
            <person name="Kawai-Toyooka H."/>
            <person name="Smith D.R."/>
            <person name="Sparks H."/>
            <person name="Anderson J."/>
            <person name="Bakaric R."/>
            <person name="Luria V."/>
            <person name="Karger A."/>
            <person name="Kirschner M.W."/>
            <person name="Durand P.M."/>
            <person name="Michod R.E."/>
            <person name="Nozaki H."/>
            <person name="Olson B.J."/>
        </authorList>
    </citation>
    <scope>NUCLEOTIDE SEQUENCE [LARGE SCALE GENOMIC DNA]</scope>
    <source>
        <strain evidence="3">NIES-2863</strain>
    </source>
</reference>
<keyword evidence="3" id="KW-1185">Reference proteome</keyword>
<gene>
    <name evidence="2" type="ORF">GPECTOR_128g549</name>
</gene>
<sequence length="945" mass="95628">MLTPHEVLGEGLARQGRAAVAAWAQLLIARLLSRAAAAAAEAGAGAGVAAAPLLPFVVFARAMLRSGLLRAASRQLAAFEDALGLQSAAAQEAAAAAPAAAAAAAGGGRRRRSWWEEAKRSSGGDSAIDVMLSTAHAAYALLHFIGHLPRICTCPWATGSAVPEHTALALEMVAALRDSAFPEHAARAQLLLAQLVPPAGDGPGVGTMGQRQLHVTLSTCRDSLAKLTLLAYHMADGEAPQPVPHDQEAATVAAASSVLQQALSGRCVHTARLYFGVAALCMADGGPAYGLPPPLLAAAAVALHDEGQGGAGGGGGEADGGAGSGALLSASSLSSISMLLPKRTQPVPLVPPGKRAVCALALRIGRLALASLPPAAVEPKAAAAVEKEAELRSGVGGVGGAGECGRGGHDDSSRGGGSGSTGGAEQQPFSDTPPPLLAAALDAGLLPCLERLLRRAAREPDGPEAAFYRCAFTYLSSDNYVLLAMLLAYGDPRQAAALVATLAKLARATDPRVTTAAWAPKKESGQWLLSFVCWTIQATCNVYATQLQMLQDAASASPDTAAMQEGLRQQRAAAEQPNAPAPALALGHGSLRVLVPALLPSLFQAAQLCRSADMAPDPAPATTEDASGSEDPTFAGWLSLLLEEVCAVELLRTALELVAAGAWDSLAPPQPSPVAEANQQEAKQGEPEEGQQEGQEEGPDMGEEMGPEMGPEEGQKVSDGTWDVLWLVDACKWVAAVLAALDTAASPPREDLERSPDYEAAGPGGAALGVGGSAAGTSAVAAASEICAGGGPVPPQRPLPPWRPGLLRAVAARLRAAGAEEWGAEAEELATRLDVWGIGGQPGCDGAGGVDGGAATGDGEVQAAPVVTFGTPLPHPAEARRLLRTCANPDCANLGGDSEADLAIWECCSAAGPGGGSGAARVYCCRSCKGLKWLAAGRGGRQVGL</sequence>
<comment type="caution">
    <text evidence="2">The sequence shown here is derived from an EMBL/GenBank/DDBJ whole genome shotgun (WGS) entry which is preliminary data.</text>
</comment>
<feature type="compositionally biased region" description="Gly residues" evidence="1">
    <location>
        <begin position="396"/>
        <end position="405"/>
    </location>
</feature>
<evidence type="ECO:0000256" key="1">
    <source>
        <dbReference type="SAM" id="MobiDB-lite"/>
    </source>
</evidence>
<feature type="region of interest" description="Disordered" evidence="1">
    <location>
        <begin position="668"/>
        <end position="717"/>
    </location>
</feature>
<organism evidence="2 3">
    <name type="scientific">Gonium pectorale</name>
    <name type="common">Green alga</name>
    <dbReference type="NCBI Taxonomy" id="33097"/>
    <lineage>
        <taxon>Eukaryota</taxon>
        <taxon>Viridiplantae</taxon>
        <taxon>Chlorophyta</taxon>
        <taxon>core chlorophytes</taxon>
        <taxon>Chlorophyceae</taxon>
        <taxon>CS clade</taxon>
        <taxon>Chlamydomonadales</taxon>
        <taxon>Volvocaceae</taxon>
        <taxon>Gonium</taxon>
    </lineage>
</organism>
<feature type="compositionally biased region" description="Acidic residues" evidence="1">
    <location>
        <begin position="687"/>
        <end position="706"/>
    </location>
</feature>
<evidence type="ECO:0000313" key="3">
    <source>
        <dbReference type="Proteomes" id="UP000075714"/>
    </source>
</evidence>
<protein>
    <recommendedName>
        <fullName evidence="4">MYND-type domain-containing protein</fullName>
    </recommendedName>
</protein>
<dbReference type="EMBL" id="LSYV01000128">
    <property type="protein sequence ID" value="KXZ42646.1"/>
    <property type="molecule type" value="Genomic_DNA"/>
</dbReference>
<proteinExistence type="predicted"/>
<accession>A0A150FYF3</accession>
<feature type="region of interest" description="Disordered" evidence="1">
    <location>
        <begin position="396"/>
        <end position="433"/>
    </location>
</feature>